<dbReference type="PATRIC" id="fig|42253.5.peg.4321"/>
<keyword evidence="5" id="KW-0808">Transferase</keyword>
<dbReference type="KEGG" id="nmv:NITMOv2_4379"/>
<dbReference type="EMBL" id="CP011801">
    <property type="protein sequence ID" value="ALA60754.1"/>
    <property type="molecule type" value="Genomic_DNA"/>
</dbReference>
<dbReference type="AlphaFoldDB" id="A0A0K2GIQ9"/>
<dbReference type="RefSeq" id="WP_083448248.1">
    <property type="nucleotide sequence ID" value="NZ_CP011801.1"/>
</dbReference>
<evidence type="ECO:0000259" key="4">
    <source>
        <dbReference type="Pfam" id="PF02397"/>
    </source>
</evidence>
<feature type="transmembrane region" description="Helical" evidence="3">
    <location>
        <begin position="38"/>
        <end position="62"/>
    </location>
</feature>
<evidence type="ECO:0000256" key="2">
    <source>
        <dbReference type="SAM" id="MobiDB-lite"/>
    </source>
</evidence>
<proteinExistence type="inferred from homology"/>
<keyword evidence="3" id="KW-0812">Transmembrane</keyword>
<dbReference type="InterPro" id="IPR003362">
    <property type="entry name" value="Bact_transf"/>
</dbReference>
<keyword evidence="3" id="KW-0472">Membrane</keyword>
<sequence>MTTVFAEKKTGLPPGGQREIPACARAGNLFPGKRLLDLAVTLACLPLLLPLVAVIGLISAVLHGRPVFFTQWRPGLYERPFRLYKFRTMTNAHGPDGRLLPDSDRLTRFGKFMRSTSLDELPELLNVLKGEMSLVGPRPLLMEYLDRYTPEQRRRHLVPPGLTGWAQVNGRNTATFEQRFLLDVWYVDHRSLWLDCKILLMTPWKVLKREGIVHPDDPAWEGEFQGPSSDQRLPAHTDPAVHL</sequence>
<keyword evidence="6" id="KW-1185">Reference proteome</keyword>
<dbReference type="PANTHER" id="PTHR30576">
    <property type="entry name" value="COLANIC BIOSYNTHESIS UDP-GLUCOSE LIPID CARRIER TRANSFERASE"/>
    <property type="match status" value="1"/>
</dbReference>
<gene>
    <name evidence="5" type="ORF">NITMOv2_4379</name>
</gene>
<feature type="domain" description="Bacterial sugar transferase" evidence="4">
    <location>
        <begin position="33"/>
        <end position="208"/>
    </location>
</feature>
<organism evidence="5 6">
    <name type="scientific">Nitrospira moscoviensis</name>
    <dbReference type="NCBI Taxonomy" id="42253"/>
    <lineage>
        <taxon>Bacteria</taxon>
        <taxon>Pseudomonadati</taxon>
        <taxon>Nitrospirota</taxon>
        <taxon>Nitrospiria</taxon>
        <taxon>Nitrospirales</taxon>
        <taxon>Nitrospiraceae</taxon>
        <taxon>Nitrospira</taxon>
    </lineage>
</organism>
<keyword evidence="3" id="KW-1133">Transmembrane helix</keyword>
<dbReference type="Proteomes" id="UP000069205">
    <property type="component" value="Chromosome"/>
</dbReference>
<feature type="region of interest" description="Disordered" evidence="2">
    <location>
        <begin position="218"/>
        <end position="243"/>
    </location>
</feature>
<dbReference type="Pfam" id="PF02397">
    <property type="entry name" value="Bac_transf"/>
    <property type="match status" value="1"/>
</dbReference>
<reference evidence="5 6" key="1">
    <citation type="journal article" date="2015" name="Proc. Natl. Acad. Sci. U.S.A.">
        <title>Expanded metabolic versatility of ubiquitous nitrite-oxidizing bacteria from the genus Nitrospira.</title>
        <authorList>
            <person name="Koch H."/>
            <person name="Lucker S."/>
            <person name="Albertsen M."/>
            <person name="Kitzinger K."/>
            <person name="Herbold C."/>
            <person name="Spieck E."/>
            <person name="Nielsen P.H."/>
            <person name="Wagner M."/>
            <person name="Daims H."/>
        </authorList>
    </citation>
    <scope>NUCLEOTIDE SEQUENCE [LARGE SCALE GENOMIC DNA]</scope>
    <source>
        <strain evidence="5 6">NSP M-1</strain>
    </source>
</reference>
<accession>A0A0K2GIQ9</accession>
<evidence type="ECO:0000256" key="1">
    <source>
        <dbReference type="ARBA" id="ARBA00006464"/>
    </source>
</evidence>
<dbReference type="EC" id="2.7.8.6" evidence="5"/>
<evidence type="ECO:0000313" key="6">
    <source>
        <dbReference type="Proteomes" id="UP000069205"/>
    </source>
</evidence>
<name>A0A0K2GIQ9_NITMO</name>
<comment type="similarity">
    <text evidence="1">Belongs to the bacterial sugar transferase family.</text>
</comment>
<dbReference type="GO" id="GO:0047360">
    <property type="term" value="F:undecaprenyl-phosphate galactose phosphotransferase activity"/>
    <property type="evidence" value="ECO:0007669"/>
    <property type="project" value="UniProtKB-EC"/>
</dbReference>
<dbReference type="PANTHER" id="PTHR30576:SF8">
    <property type="entry name" value="UNDECAPRENYL-PHOSPHATE GALACTOSE PHOSPHOTRANSFERASE"/>
    <property type="match status" value="1"/>
</dbReference>
<evidence type="ECO:0000256" key="3">
    <source>
        <dbReference type="SAM" id="Phobius"/>
    </source>
</evidence>
<evidence type="ECO:0000313" key="5">
    <source>
        <dbReference type="EMBL" id="ALA60754.1"/>
    </source>
</evidence>
<feature type="compositionally biased region" description="Basic and acidic residues" evidence="2">
    <location>
        <begin position="233"/>
        <end position="243"/>
    </location>
</feature>
<dbReference type="STRING" id="42253.NITMOv2_4379"/>
<dbReference type="OrthoDB" id="9808602at2"/>
<protein>
    <submittedName>
        <fullName evidence="5">Undecaprenyl-phosphate galactose phosphotransferase</fullName>
        <ecNumber evidence="5">2.7.8.6</ecNumber>
    </submittedName>
</protein>